<dbReference type="RefSeq" id="WP_190240467.1">
    <property type="nucleotide sequence ID" value="NZ_QFGA01000002.1"/>
</dbReference>
<evidence type="ECO:0000313" key="3">
    <source>
        <dbReference type="Proteomes" id="UP000298324"/>
    </source>
</evidence>
<organism evidence="2 3">
    <name type="scientific">Pelotomaculum schinkii</name>
    <dbReference type="NCBI Taxonomy" id="78350"/>
    <lineage>
        <taxon>Bacteria</taxon>
        <taxon>Bacillati</taxon>
        <taxon>Bacillota</taxon>
        <taxon>Clostridia</taxon>
        <taxon>Eubacteriales</taxon>
        <taxon>Desulfotomaculaceae</taxon>
        <taxon>Pelotomaculum</taxon>
    </lineage>
</organism>
<name>A0A4Y7R9S2_9FIRM</name>
<dbReference type="CDD" id="cd04301">
    <property type="entry name" value="NAT_SF"/>
    <property type="match status" value="1"/>
</dbReference>
<dbReference type="AlphaFoldDB" id="A0A4Y7R9S2"/>
<dbReference type="PROSITE" id="PS51729">
    <property type="entry name" value="GNAT_YJDJ"/>
    <property type="match status" value="1"/>
</dbReference>
<keyword evidence="3" id="KW-1185">Reference proteome</keyword>
<gene>
    <name evidence="2" type="ORF">Psch_02442</name>
</gene>
<dbReference type="InterPro" id="IPR031165">
    <property type="entry name" value="GNAT_YJDJ"/>
</dbReference>
<evidence type="ECO:0000313" key="2">
    <source>
        <dbReference type="EMBL" id="TEB05401.1"/>
    </source>
</evidence>
<dbReference type="InterPro" id="IPR016181">
    <property type="entry name" value="Acyl_CoA_acyltransferase"/>
</dbReference>
<sequence>MVNIKKGSNNFYVGDKEEEPLAIIKFSYKGSDIIVVDSTFVSDELRGQNVGKLLIQRVVDLAREENKKIIPHCSFVKAVFDKTKDYEDVAYI</sequence>
<protein>
    <recommendedName>
        <fullName evidence="1">N-acetyltransferase domain-containing protein</fullName>
    </recommendedName>
</protein>
<comment type="caution">
    <text evidence="2">The sequence shown here is derived from an EMBL/GenBank/DDBJ whole genome shotgun (WGS) entry which is preliminary data.</text>
</comment>
<dbReference type="EMBL" id="QFGA01000002">
    <property type="protein sequence ID" value="TEB05401.1"/>
    <property type="molecule type" value="Genomic_DNA"/>
</dbReference>
<dbReference type="InterPro" id="IPR045057">
    <property type="entry name" value="Gcn5-rel_NAT"/>
</dbReference>
<dbReference type="Pfam" id="PF14542">
    <property type="entry name" value="Acetyltransf_CG"/>
    <property type="match status" value="1"/>
</dbReference>
<reference evidence="2 3" key="1">
    <citation type="journal article" date="2018" name="Environ. Microbiol.">
        <title>Novel energy conservation strategies and behaviour of Pelotomaculum schinkii driving syntrophic propionate catabolism.</title>
        <authorList>
            <person name="Hidalgo-Ahumada C.A.P."/>
            <person name="Nobu M.K."/>
            <person name="Narihiro T."/>
            <person name="Tamaki H."/>
            <person name="Liu W.T."/>
            <person name="Kamagata Y."/>
            <person name="Stams A.J.M."/>
            <person name="Imachi H."/>
            <person name="Sousa D.Z."/>
        </authorList>
    </citation>
    <scope>NUCLEOTIDE SEQUENCE [LARGE SCALE GENOMIC DNA]</scope>
    <source>
        <strain evidence="2 3">HH</strain>
    </source>
</reference>
<dbReference type="SUPFAM" id="SSF55729">
    <property type="entry name" value="Acyl-CoA N-acyltransferases (Nat)"/>
    <property type="match status" value="1"/>
</dbReference>
<dbReference type="PANTHER" id="PTHR31435:SF10">
    <property type="entry name" value="BSR4717 PROTEIN"/>
    <property type="match status" value="1"/>
</dbReference>
<dbReference type="Gene3D" id="3.40.630.30">
    <property type="match status" value="1"/>
</dbReference>
<proteinExistence type="predicted"/>
<evidence type="ECO:0000259" key="1">
    <source>
        <dbReference type="PROSITE" id="PS51729"/>
    </source>
</evidence>
<dbReference type="Proteomes" id="UP000298324">
    <property type="component" value="Unassembled WGS sequence"/>
</dbReference>
<feature type="domain" description="N-acetyltransferase" evidence="1">
    <location>
        <begin position="3"/>
        <end position="91"/>
    </location>
</feature>
<accession>A0A4Y7R9S2</accession>
<dbReference type="PANTHER" id="PTHR31435">
    <property type="entry name" value="PROTEIN NATD1"/>
    <property type="match status" value="1"/>
</dbReference>